<dbReference type="InterPro" id="IPR054246">
    <property type="entry name" value="DUF6973"/>
</dbReference>
<organism evidence="2 3">
    <name type="scientific">Flagellimonas eckloniae</name>
    <dbReference type="NCBI Taxonomy" id="346185"/>
    <lineage>
        <taxon>Bacteria</taxon>
        <taxon>Pseudomonadati</taxon>
        <taxon>Bacteroidota</taxon>
        <taxon>Flavobacteriia</taxon>
        <taxon>Flavobacteriales</taxon>
        <taxon>Flavobacteriaceae</taxon>
        <taxon>Flagellimonas</taxon>
    </lineage>
</organism>
<accession>A0A0Q1C042</accession>
<evidence type="ECO:0000313" key="3">
    <source>
        <dbReference type="Proteomes" id="UP000050827"/>
    </source>
</evidence>
<dbReference type="PATRIC" id="fig|1547436.3.peg.2461"/>
<proteinExistence type="predicted"/>
<dbReference type="AlphaFoldDB" id="A0A0Q1C042"/>
<dbReference type="Proteomes" id="UP000050827">
    <property type="component" value="Unassembled WGS sequence"/>
</dbReference>
<comment type="caution">
    <text evidence="2">The sequence shown here is derived from an EMBL/GenBank/DDBJ whole genome shotgun (WGS) entry which is preliminary data.</text>
</comment>
<sequence length="163" mass="19281">MKLIKQLKRLDFKSILTLLRLCFRFPFFVFPTLSATKKCMSISTEHYGRKHYKNGPANAFRHALWNYVIAKKCSFITSNKATLLMWAKKITDWHEHAFPNRELAKKMDLHNNEVGRFIFSEYSLKTEYEVIKILKKMTLISVKVDSSSNFDDFKNRLVHIIND</sequence>
<gene>
    <name evidence="2" type="ORF">AAY42_11910</name>
</gene>
<dbReference type="RefSeq" id="WP_055395484.1">
    <property type="nucleotide sequence ID" value="NZ_LCTZ01000002.1"/>
</dbReference>
<keyword evidence="3" id="KW-1185">Reference proteome</keyword>
<reference evidence="2 3" key="1">
    <citation type="submission" date="2015-04" db="EMBL/GenBank/DDBJ databases">
        <title>Complete genome of flavobacterium.</title>
        <authorList>
            <person name="Kwon Y.M."/>
            <person name="Kim S.-J."/>
        </authorList>
    </citation>
    <scope>NUCLEOTIDE SEQUENCE [LARGE SCALE GENOMIC DNA]</scope>
    <source>
        <strain evidence="2 3">DK169</strain>
    </source>
</reference>
<dbReference type="STRING" id="346185.AAY42_11910"/>
<dbReference type="Pfam" id="PF22322">
    <property type="entry name" value="DUF6973"/>
    <property type="match status" value="1"/>
</dbReference>
<protein>
    <recommendedName>
        <fullName evidence="1">DUF6973 domain-containing protein</fullName>
    </recommendedName>
</protein>
<evidence type="ECO:0000259" key="1">
    <source>
        <dbReference type="Pfam" id="PF22322"/>
    </source>
</evidence>
<feature type="domain" description="DUF6973" evidence="1">
    <location>
        <begin position="20"/>
        <end position="138"/>
    </location>
</feature>
<name>A0A0Q1C042_9FLAO</name>
<dbReference type="EMBL" id="LCTZ01000002">
    <property type="protein sequence ID" value="KQC30496.1"/>
    <property type="molecule type" value="Genomic_DNA"/>
</dbReference>
<evidence type="ECO:0000313" key="2">
    <source>
        <dbReference type="EMBL" id="KQC30496.1"/>
    </source>
</evidence>